<dbReference type="Gene3D" id="3.30.565.10">
    <property type="entry name" value="Histidine kinase-like ATPase, C-terminal domain"/>
    <property type="match status" value="1"/>
</dbReference>
<protein>
    <submittedName>
        <fullName evidence="4">Histidine kinase</fullName>
    </submittedName>
</protein>
<dbReference type="EMBL" id="CP060139">
    <property type="protein sequence ID" value="QNR22553.1"/>
    <property type="molecule type" value="Genomic_DNA"/>
</dbReference>
<feature type="transmembrane region" description="Helical" evidence="2">
    <location>
        <begin position="41"/>
        <end position="60"/>
    </location>
</feature>
<dbReference type="PANTHER" id="PTHR34220:SF7">
    <property type="entry name" value="SENSOR HISTIDINE KINASE YPDA"/>
    <property type="match status" value="1"/>
</dbReference>
<organism evidence="4 5">
    <name type="scientific">Croceimicrobium hydrocarbonivorans</name>
    <dbReference type="NCBI Taxonomy" id="2761580"/>
    <lineage>
        <taxon>Bacteria</taxon>
        <taxon>Pseudomonadati</taxon>
        <taxon>Bacteroidota</taxon>
        <taxon>Flavobacteriia</taxon>
        <taxon>Flavobacteriales</taxon>
        <taxon>Owenweeksiaceae</taxon>
        <taxon>Croceimicrobium</taxon>
    </lineage>
</organism>
<name>A0A7H0VA05_9FLAO</name>
<dbReference type="Proteomes" id="UP000516305">
    <property type="component" value="Chromosome"/>
</dbReference>
<feature type="domain" description="Signal transduction histidine kinase internal region" evidence="3">
    <location>
        <begin position="146"/>
        <end position="221"/>
    </location>
</feature>
<feature type="transmembrane region" description="Helical" evidence="2">
    <location>
        <begin position="105"/>
        <end position="124"/>
    </location>
</feature>
<keyword evidence="2" id="KW-0812">Transmembrane</keyword>
<dbReference type="InterPro" id="IPR036890">
    <property type="entry name" value="HATPase_C_sf"/>
</dbReference>
<evidence type="ECO:0000256" key="2">
    <source>
        <dbReference type="SAM" id="Phobius"/>
    </source>
</evidence>
<keyword evidence="5" id="KW-1185">Reference proteome</keyword>
<dbReference type="GO" id="GO:0016020">
    <property type="term" value="C:membrane"/>
    <property type="evidence" value="ECO:0007669"/>
    <property type="project" value="InterPro"/>
</dbReference>
<evidence type="ECO:0000256" key="1">
    <source>
        <dbReference type="SAM" id="Coils"/>
    </source>
</evidence>
<keyword evidence="4" id="KW-0418">Kinase</keyword>
<keyword evidence="2" id="KW-1133">Transmembrane helix</keyword>
<dbReference type="PANTHER" id="PTHR34220">
    <property type="entry name" value="SENSOR HISTIDINE KINASE YPDA"/>
    <property type="match status" value="1"/>
</dbReference>
<evidence type="ECO:0000313" key="4">
    <source>
        <dbReference type="EMBL" id="QNR22553.1"/>
    </source>
</evidence>
<evidence type="ECO:0000259" key="3">
    <source>
        <dbReference type="Pfam" id="PF06580"/>
    </source>
</evidence>
<dbReference type="Pfam" id="PF06580">
    <property type="entry name" value="His_kinase"/>
    <property type="match status" value="1"/>
</dbReference>
<dbReference type="InterPro" id="IPR050640">
    <property type="entry name" value="Bact_2-comp_sensor_kinase"/>
</dbReference>
<accession>A0A7H0VA05</accession>
<keyword evidence="2" id="KW-0472">Membrane</keyword>
<keyword evidence="4" id="KW-0808">Transferase</keyword>
<dbReference type="InterPro" id="IPR010559">
    <property type="entry name" value="Sig_transdc_His_kin_internal"/>
</dbReference>
<feature type="transmembrane region" description="Helical" evidence="2">
    <location>
        <begin position="72"/>
        <end position="93"/>
    </location>
</feature>
<dbReference type="GO" id="GO:0000155">
    <property type="term" value="F:phosphorelay sensor kinase activity"/>
    <property type="evidence" value="ECO:0007669"/>
    <property type="project" value="InterPro"/>
</dbReference>
<dbReference type="RefSeq" id="WP_210757119.1">
    <property type="nucleotide sequence ID" value="NZ_CP060139.1"/>
</dbReference>
<sequence>MKNFLANKWVHFLLWILIICSEAFSEALNHSYEIAPVIAKAIFGQGLNALIFYCTALLIFPRPKPWSGLGALAMVLIAPVLSYAVYMSIYHWFLGVEFMTYSLELYLYYLTNGILFVLAGYLYGGARNAIALEKKQAQLEREQALAEARFLRTKLNPHFLFNALNTLLSLSLNQQKQLPETLLRLAGILRYNLENRERFLVEVQEEIGPLEDYLFVQQQRLLKDFPVDTRFRPINPQFEIPIFSLINLVENCFKHGDLSRQGWIKLRLRSTKSYLYFSTDNKIGSQSAESPGSNLGLESLKKQLDLNFPGHYRLERREEGERFQIRILIWH</sequence>
<evidence type="ECO:0000313" key="5">
    <source>
        <dbReference type="Proteomes" id="UP000516305"/>
    </source>
</evidence>
<gene>
    <name evidence="4" type="ORF">H4K34_09140</name>
</gene>
<proteinExistence type="predicted"/>
<dbReference type="AlphaFoldDB" id="A0A7H0VA05"/>
<reference evidence="4 5" key="1">
    <citation type="submission" date="2020-08" db="EMBL/GenBank/DDBJ databases">
        <title>Croceimicrobium hydrocarbonivorans gen. nov., sp. nov., a novel marine bacterium isolated from a bacterial consortium that degrades polyethylene terephthalate.</title>
        <authorList>
            <person name="Liu R."/>
        </authorList>
    </citation>
    <scope>NUCLEOTIDE SEQUENCE [LARGE SCALE GENOMIC DNA]</scope>
    <source>
        <strain evidence="4 5">A20-9</strain>
    </source>
</reference>
<keyword evidence="1" id="KW-0175">Coiled coil</keyword>
<feature type="coiled-coil region" evidence="1">
    <location>
        <begin position="127"/>
        <end position="154"/>
    </location>
</feature>
<dbReference type="KEGG" id="chyd:H4K34_09140"/>